<evidence type="ECO:0000256" key="1">
    <source>
        <dbReference type="SAM" id="MobiDB-lite"/>
    </source>
</evidence>
<feature type="compositionally biased region" description="Low complexity" evidence="1">
    <location>
        <begin position="191"/>
        <end position="208"/>
    </location>
</feature>
<keyword evidence="3" id="KW-1185">Reference proteome</keyword>
<feature type="compositionally biased region" description="Basic and acidic residues" evidence="1">
    <location>
        <begin position="83"/>
        <end position="163"/>
    </location>
</feature>
<reference evidence="2 3" key="1">
    <citation type="journal article" date="2025" name="Microbiol. Resour. Announc.">
        <title>Draft genome sequences for Neonectria magnoliae and Neonectria punicea, canker pathogens of Liriodendron tulipifera and Acer saccharum in West Virginia.</title>
        <authorList>
            <person name="Petronek H.M."/>
            <person name="Kasson M.T."/>
            <person name="Metheny A.M."/>
            <person name="Stauder C.M."/>
            <person name="Lovett B."/>
            <person name="Lynch S.C."/>
            <person name="Garnas J.R."/>
            <person name="Kasson L.R."/>
            <person name="Stajich J.E."/>
        </authorList>
    </citation>
    <scope>NUCLEOTIDE SEQUENCE [LARGE SCALE GENOMIC DNA]</scope>
    <source>
        <strain evidence="2 3">NRRL 64653</strain>
    </source>
</reference>
<sequence length="527" mass="58840">MGPPRTRRAHSVNPSRFHEGSMNDRTSAAPPVHFLEPDEREALEHPALRPHPRPVSDDWADKQVKKGRLLGQVWDGVRGRLGLKREPDEDKSSRKREQSRKGDRDENRRDRSRGRDRSRLRDISRGRERKDDDRTKGDREDKPREERQKEEAQRDEMPTREEILANYHHLVNSGFFTSHAIQSTRQPPPGSASSSAQDGASSASSVSRVPPPRSYTPQPQPAPWAPAPSTRPKSSSAKAHATSKHRSSDERSSRERFSRERSSRERSSHERSSHERFSHEQPQSATYDQLVASGFFSPPTPQRARKPSPSLAAPAPVVRSTRSTRDFLRPPTPRWASRASSPSPSRAPSPVPSPASASSRGTKRAAVGTASDDEDENDPANDPPTPKKRLRKSPPRDMAVPKLRNVASRRALLPRRSVSGPHSSGREYNKLARRVLGRLPGGNARSSNETPDHRGNSAARRCASGESKEPLQESYYSRVLRPRRSAAETLCVVPNANRGIPKVPVIPEKFVTCEDRENGAPYLALHL</sequence>
<feature type="compositionally biased region" description="Low complexity" evidence="1">
    <location>
        <begin position="307"/>
        <end position="320"/>
    </location>
</feature>
<name>A0ABR1HDW3_9HYPO</name>
<feature type="compositionally biased region" description="Pro residues" evidence="1">
    <location>
        <begin position="209"/>
        <end position="226"/>
    </location>
</feature>
<proteinExistence type="predicted"/>
<protein>
    <submittedName>
        <fullName evidence="2">Uncharacterized protein</fullName>
    </submittedName>
</protein>
<evidence type="ECO:0000313" key="3">
    <source>
        <dbReference type="Proteomes" id="UP001498476"/>
    </source>
</evidence>
<feature type="region of interest" description="Disordered" evidence="1">
    <location>
        <begin position="1"/>
        <end position="166"/>
    </location>
</feature>
<comment type="caution">
    <text evidence="2">The sequence shown here is derived from an EMBL/GenBank/DDBJ whole genome shotgun (WGS) entry which is preliminary data.</text>
</comment>
<feature type="compositionally biased region" description="Basic residues" evidence="1">
    <location>
        <begin position="1"/>
        <end position="10"/>
    </location>
</feature>
<dbReference type="Proteomes" id="UP001498476">
    <property type="component" value="Unassembled WGS sequence"/>
</dbReference>
<feature type="compositionally biased region" description="Basic and acidic residues" evidence="1">
    <location>
        <begin position="54"/>
        <end position="64"/>
    </location>
</feature>
<feature type="compositionally biased region" description="Low complexity" evidence="1">
    <location>
        <begin position="334"/>
        <end position="344"/>
    </location>
</feature>
<feature type="compositionally biased region" description="Basic and acidic residues" evidence="1">
    <location>
        <begin position="246"/>
        <end position="279"/>
    </location>
</feature>
<organism evidence="2 3">
    <name type="scientific">Neonectria punicea</name>
    <dbReference type="NCBI Taxonomy" id="979145"/>
    <lineage>
        <taxon>Eukaryota</taxon>
        <taxon>Fungi</taxon>
        <taxon>Dikarya</taxon>
        <taxon>Ascomycota</taxon>
        <taxon>Pezizomycotina</taxon>
        <taxon>Sordariomycetes</taxon>
        <taxon>Hypocreomycetidae</taxon>
        <taxon>Hypocreales</taxon>
        <taxon>Nectriaceae</taxon>
        <taxon>Neonectria</taxon>
    </lineage>
</organism>
<feature type="region of interest" description="Disordered" evidence="1">
    <location>
        <begin position="178"/>
        <end position="474"/>
    </location>
</feature>
<accession>A0ABR1HDW3</accession>
<evidence type="ECO:0000313" key="2">
    <source>
        <dbReference type="EMBL" id="KAK7419137.1"/>
    </source>
</evidence>
<feature type="compositionally biased region" description="Basic and acidic residues" evidence="1">
    <location>
        <begin position="35"/>
        <end position="47"/>
    </location>
</feature>
<dbReference type="EMBL" id="JAZAVJ010000040">
    <property type="protein sequence ID" value="KAK7419137.1"/>
    <property type="molecule type" value="Genomic_DNA"/>
</dbReference>
<gene>
    <name evidence="2" type="ORF">QQX98_003476</name>
</gene>